<keyword evidence="3" id="KW-1185">Reference proteome</keyword>
<feature type="compositionally biased region" description="Basic and acidic residues" evidence="1">
    <location>
        <begin position="1"/>
        <end position="28"/>
    </location>
</feature>
<proteinExistence type="predicted"/>
<dbReference type="Proteomes" id="UP000013523">
    <property type="component" value="Chromosome"/>
</dbReference>
<dbReference type="EMBL" id="CP003261">
    <property type="protein sequence ID" value="AGK98062.1"/>
    <property type="molecule type" value="Genomic_DNA"/>
</dbReference>
<dbReference type="HOGENOM" id="CLU_220433_0_0_9"/>
<dbReference type="KEGG" id="cpas:Clopa_3256"/>
<accession>R4K4I9</accession>
<sequence length="34" mass="4111">MSKRSNSDKKNDKNILDSESDYEKNRQEKTKKHK</sequence>
<name>R4K4I9_CLOPA</name>
<gene>
    <name evidence="2" type="ORF">Clopa_3256</name>
</gene>
<reference evidence="2 3" key="1">
    <citation type="submission" date="2012-01" db="EMBL/GenBank/DDBJ databases">
        <title>Complete sequence of chromosome of Clostridium pasteurianum BC1.</title>
        <authorList>
            <consortium name="US DOE Joint Genome Institute"/>
            <person name="Lucas S."/>
            <person name="Han J."/>
            <person name="Lapidus A."/>
            <person name="Cheng J.-F."/>
            <person name="Goodwin L."/>
            <person name="Pitluck S."/>
            <person name="Peters L."/>
            <person name="Mikhailova N."/>
            <person name="Teshima H."/>
            <person name="Detter J.C."/>
            <person name="Han C."/>
            <person name="Tapia R."/>
            <person name="Land M."/>
            <person name="Hauser L."/>
            <person name="Kyrpides N."/>
            <person name="Ivanova N."/>
            <person name="Pagani I."/>
            <person name="Dunn J."/>
            <person name="Taghavi S."/>
            <person name="Francis A."/>
            <person name="van der Lelie D."/>
            <person name="Woyke T."/>
        </authorList>
    </citation>
    <scope>NUCLEOTIDE SEQUENCE [LARGE SCALE GENOMIC DNA]</scope>
    <source>
        <strain evidence="2 3">BC1</strain>
    </source>
</reference>
<evidence type="ECO:0000256" key="1">
    <source>
        <dbReference type="SAM" id="MobiDB-lite"/>
    </source>
</evidence>
<dbReference type="AlphaFoldDB" id="R4K4I9"/>
<feature type="region of interest" description="Disordered" evidence="1">
    <location>
        <begin position="1"/>
        <end position="34"/>
    </location>
</feature>
<evidence type="ECO:0000313" key="3">
    <source>
        <dbReference type="Proteomes" id="UP000013523"/>
    </source>
</evidence>
<evidence type="ECO:0000313" key="2">
    <source>
        <dbReference type="EMBL" id="AGK98062.1"/>
    </source>
</evidence>
<organism evidence="2 3">
    <name type="scientific">Clostridium pasteurianum BC1</name>
    <dbReference type="NCBI Taxonomy" id="86416"/>
    <lineage>
        <taxon>Bacteria</taxon>
        <taxon>Bacillati</taxon>
        <taxon>Bacillota</taxon>
        <taxon>Clostridia</taxon>
        <taxon>Eubacteriales</taxon>
        <taxon>Clostridiaceae</taxon>
        <taxon>Clostridium</taxon>
    </lineage>
</organism>
<protein>
    <submittedName>
        <fullName evidence="2">Uncharacterized protein</fullName>
    </submittedName>
</protein>